<accession>A0ABR3S437</accession>
<proteinExistence type="predicted"/>
<keyword evidence="2" id="KW-1185">Reference proteome</keyword>
<name>A0ABR3S437_9PLEO</name>
<gene>
    <name evidence="1" type="ORF">SLS59_000169</name>
</gene>
<dbReference type="Proteomes" id="UP001521222">
    <property type="component" value="Unassembled WGS sequence"/>
</dbReference>
<dbReference type="EMBL" id="JAKIXB020000001">
    <property type="protein sequence ID" value="KAL1611450.1"/>
    <property type="molecule type" value="Genomic_DNA"/>
</dbReference>
<comment type="caution">
    <text evidence="1">The sequence shown here is derived from an EMBL/GenBank/DDBJ whole genome shotgun (WGS) entry which is preliminary data.</text>
</comment>
<reference evidence="1 2" key="1">
    <citation type="submission" date="2024-02" db="EMBL/GenBank/DDBJ databases">
        <title>De novo assembly and annotation of 12 fungi associated with fruit tree decline syndrome in Ontario, Canada.</title>
        <authorList>
            <person name="Sulman M."/>
            <person name="Ellouze W."/>
            <person name="Ilyukhin E."/>
        </authorList>
    </citation>
    <scope>NUCLEOTIDE SEQUENCE [LARGE SCALE GENOMIC DNA]</scope>
    <source>
        <strain evidence="1 2">M97-236</strain>
    </source>
</reference>
<evidence type="ECO:0000313" key="2">
    <source>
        <dbReference type="Proteomes" id="UP001521222"/>
    </source>
</evidence>
<organism evidence="1 2">
    <name type="scientific">Nothophoma quercina</name>
    <dbReference type="NCBI Taxonomy" id="749835"/>
    <lineage>
        <taxon>Eukaryota</taxon>
        <taxon>Fungi</taxon>
        <taxon>Dikarya</taxon>
        <taxon>Ascomycota</taxon>
        <taxon>Pezizomycotina</taxon>
        <taxon>Dothideomycetes</taxon>
        <taxon>Pleosporomycetidae</taxon>
        <taxon>Pleosporales</taxon>
        <taxon>Pleosporineae</taxon>
        <taxon>Didymellaceae</taxon>
        <taxon>Nothophoma</taxon>
    </lineage>
</organism>
<protein>
    <submittedName>
        <fullName evidence="1">Uncharacterized protein</fullName>
    </submittedName>
</protein>
<sequence length="496" mass="56941">MEVANGPSDDTQVQPLAVPYDFSAMKAIRQVVHQYQVQSPAHFELDLEVHQVAVGVQVQHKHSSKAIVYISLEGCTVEGRISLPVTCRVTSRGHRLESATWKCSNIGQGQGQQKLEQLLSARFPTIGGPLQQDTLWRWWLRNKKTFNWTDLPTELKERVIERCMHQPYTHGIYHKKITNFSWRYKNNRKIRKPGPYEIVNQLSDWYPLLYVSHQVRAITLRLCITGGSSIYSKGLCISSSSYRSFCERIDRLGDYYQMIEPNSVPMTPREEASSKCYRRFPHIYPSLKQYATLRHGIQNISLGMDFLSLMHFFKVETGGFQRFSQLRGFNLDYRVFERLPSLKEVVIRLPLRPRGGWRDSLHAGGPQLFHEDSPCARSLLKVIYERIAEALAPYEKVTVRNFIDDHERKRFESFRVKAVKALKLTKLELEELYADDGGGVELSAGLERATEVSKDKIKAVASPEYPDYLQDGYFPPLCHCNEPCIMASILGASEGY</sequence>
<evidence type="ECO:0000313" key="1">
    <source>
        <dbReference type="EMBL" id="KAL1611450.1"/>
    </source>
</evidence>